<gene>
    <name evidence="1" type="ORF">EVAR_79421_1</name>
</gene>
<dbReference type="Gene3D" id="3.30.420.10">
    <property type="entry name" value="Ribonuclease H-like superfamily/Ribonuclease H"/>
    <property type="match status" value="1"/>
</dbReference>
<dbReference type="Proteomes" id="UP000299102">
    <property type="component" value="Unassembled WGS sequence"/>
</dbReference>
<dbReference type="AlphaFoldDB" id="A0A4C1VEC9"/>
<dbReference type="EMBL" id="BGZK01000334">
    <property type="protein sequence ID" value="GBP37488.1"/>
    <property type="molecule type" value="Genomic_DNA"/>
</dbReference>
<dbReference type="InterPro" id="IPR036397">
    <property type="entry name" value="RNaseH_sf"/>
</dbReference>
<sequence>MIASFFNKTGHVATVALGNYRTMKTDWYTTICLSEVIGEHLKNNRKPCIILHHDNAGSQTSKQTNKFLKEKNVELISNPACGANLVSYDSFVREY</sequence>
<dbReference type="OrthoDB" id="10017160at2759"/>
<protein>
    <recommendedName>
        <fullName evidence="3">Mariner Mos1 transposase</fullName>
    </recommendedName>
</protein>
<evidence type="ECO:0000313" key="2">
    <source>
        <dbReference type="Proteomes" id="UP000299102"/>
    </source>
</evidence>
<name>A0A4C1VEC9_EUMVA</name>
<dbReference type="GO" id="GO:0003676">
    <property type="term" value="F:nucleic acid binding"/>
    <property type="evidence" value="ECO:0007669"/>
    <property type="project" value="InterPro"/>
</dbReference>
<proteinExistence type="predicted"/>
<evidence type="ECO:0008006" key="3">
    <source>
        <dbReference type="Google" id="ProtNLM"/>
    </source>
</evidence>
<reference evidence="1 2" key="1">
    <citation type="journal article" date="2019" name="Commun. Biol.">
        <title>The bagworm genome reveals a unique fibroin gene that provides high tensile strength.</title>
        <authorList>
            <person name="Kono N."/>
            <person name="Nakamura H."/>
            <person name="Ohtoshi R."/>
            <person name="Tomita M."/>
            <person name="Numata K."/>
            <person name="Arakawa K."/>
        </authorList>
    </citation>
    <scope>NUCLEOTIDE SEQUENCE [LARGE SCALE GENOMIC DNA]</scope>
</reference>
<organism evidence="1 2">
    <name type="scientific">Eumeta variegata</name>
    <name type="common">Bagworm moth</name>
    <name type="synonym">Eumeta japonica</name>
    <dbReference type="NCBI Taxonomy" id="151549"/>
    <lineage>
        <taxon>Eukaryota</taxon>
        <taxon>Metazoa</taxon>
        <taxon>Ecdysozoa</taxon>
        <taxon>Arthropoda</taxon>
        <taxon>Hexapoda</taxon>
        <taxon>Insecta</taxon>
        <taxon>Pterygota</taxon>
        <taxon>Neoptera</taxon>
        <taxon>Endopterygota</taxon>
        <taxon>Lepidoptera</taxon>
        <taxon>Glossata</taxon>
        <taxon>Ditrysia</taxon>
        <taxon>Tineoidea</taxon>
        <taxon>Psychidae</taxon>
        <taxon>Oiketicinae</taxon>
        <taxon>Eumeta</taxon>
    </lineage>
</organism>
<accession>A0A4C1VEC9</accession>
<keyword evidence="2" id="KW-1185">Reference proteome</keyword>
<evidence type="ECO:0000313" key="1">
    <source>
        <dbReference type="EMBL" id="GBP37488.1"/>
    </source>
</evidence>
<comment type="caution">
    <text evidence="1">The sequence shown here is derived from an EMBL/GenBank/DDBJ whole genome shotgun (WGS) entry which is preliminary data.</text>
</comment>